<gene>
    <name evidence="3" type="ORF">C4F49_16100</name>
</gene>
<name>A0A928UYV4_9SPHI</name>
<evidence type="ECO:0000313" key="3">
    <source>
        <dbReference type="EMBL" id="MBE8715207.1"/>
    </source>
</evidence>
<keyword evidence="4" id="KW-1185">Reference proteome</keyword>
<evidence type="ECO:0000313" key="4">
    <source>
        <dbReference type="Proteomes" id="UP000616201"/>
    </source>
</evidence>
<dbReference type="AlphaFoldDB" id="A0A928UYV4"/>
<feature type="signal peptide" evidence="1">
    <location>
        <begin position="1"/>
        <end position="19"/>
    </location>
</feature>
<feature type="domain" description="DUF4097" evidence="2">
    <location>
        <begin position="123"/>
        <end position="217"/>
    </location>
</feature>
<protein>
    <recommendedName>
        <fullName evidence="2">DUF4097 domain-containing protein</fullName>
    </recommendedName>
</protein>
<sequence>MKIIQLVLAGLLFCTSAFAQKTYRINKNAGTLQLENINAVEIESYGGNEIVLSVEKDSVEEDERADGLRTLNSRGTDNTGLGLNVKDIDNQTTELKRLDPLNAKKIFIKLPKNVKISIKNKGLNYGNGDGTILIKNLSTEINAVVQYDNIKLENITGPSNISNLYGNIEATLDDKIKGPLSLVTVYGFVDISIPAQSKTDLNLSTTYGSLLASEKLNIDIIHQEADTTRKINQRNIVINRTNKRSTDGVEKVVVNLDSALASSGVPAATLPPNFNVDINETISAALENLPISFGSPFGENKIVGKLNGGGEHIILKSTYGKIYLRDKK</sequence>
<dbReference type="EMBL" id="PRDK01000009">
    <property type="protein sequence ID" value="MBE8715207.1"/>
    <property type="molecule type" value="Genomic_DNA"/>
</dbReference>
<dbReference type="Proteomes" id="UP000616201">
    <property type="component" value="Unassembled WGS sequence"/>
</dbReference>
<dbReference type="InterPro" id="IPR025164">
    <property type="entry name" value="Toastrack_DUF4097"/>
</dbReference>
<keyword evidence="1" id="KW-0732">Signal</keyword>
<dbReference type="Pfam" id="PF13349">
    <property type="entry name" value="DUF4097"/>
    <property type="match status" value="1"/>
</dbReference>
<accession>A0A928UYV4</accession>
<reference evidence="3" key="1">
    <citation type="submission" date="2018-02" db="EMBL/GenBank/DDBJ databases">
        <authorList>
            <person name="Vasarhelyi B.M."/>
            <person name="Deshmukh S."/>
            <person name="Balint B."/>
            <person name="Kukolya J."/>
        </authorList>
    </citation>
    <scope>NUCLEOTIDE SEQUENCE</scope>
    <source>
        <strain evidence="3">KB22</strain>
    </source>
</reference>
<feature type="chain" id="PRO_5037427438" description="DUF4097 domain-containing protein" evidence="1">
    <location>
        <begin position="20"/>
        <end position="328"/>
    </location>
</feature>
<evidence type="ECO:0000256" key="1">
    <source>
        <dbReference type="SAM" id="SignalP"/>
    </source>
</evidence>
<proteinExistence type="predicted"/>
<dbReference type="RefSeq" id="WP_196937053.1">
    <property type="nucleotide sequence ID" value="NZ_MU158698.1"/>
</dbReference>
<organism evidence="3 4">
    <name type="scientific">Sphingobacterium hungaricum</name>
    <dbReference type="NCBI Taxonomy" id="2082723"/>
    <lineage>
        <taxon>Bacteria</taxon>
        <taxon>Pseudomonadati</taxon>
        <taxon>Bacteroidota</taxon>
        <taxon>Sphingobacteriia</taxon>
        <taxon>Sphingobacteriales</taxon>
        <taxon>Sphingobacteriaceae</taxon>
        <taxon>Sphingobacterium</taxon>
    </lineage>
</organism>
<evidence type="ECO:0000259" key="2">
    <source>
        <dbReference type="Pfam" id="PF13349"/>
    </source>
</evidence>
<comment type="caution">
    <text evidence="3">The sequence shown here is derived from an EMBL/GenBank/DDBJ whole genome shotgun (WGS) entry which is preliminary data.</text>
</comment>